<organism evidence="3 4">
    <name type="scientific">Trichonephila clavipes</name>
    <name type="common">Golden silk orbweaver</name>
    <name type="synonym">Nephila clavipes</name>
    <dbReference type="NCBI Taxonomy" id="2585209"/>
    <lineage>
        <taxon>Eukaryota</taxon>
        <taxon>Metazoa</taxon>
        <taxon>Ecdysozoa</taxon>
        <taxon>Arthropoda</taxon>
        <taxon>Chelicerata</taxon>
        <taxon>Arachnida</taxon>
        <taxon>Araneae</taxon>
        <taxon>Araneomorphae</taxon>
        <taxon>Entelegynae</taxon>
        <taxon>Araneoidea</taxon>
        <taxon>Nephilidae</taxon>
        <taxon>Trichonephila</taxon>
    </lineage>
</organism>
<dbReference type="EMBL" id="BMAU01021148">
    <property type="protein sequence ID" value="GFX92524.1"/>
    <property type="molecule type" value="Genomic_DNA"/>
</dbReference>
<dbReference type="GO" id="GO:0004523">
    <property type="term" value="F:RNA-DNA hybrid ribonuclease activity"/>
    <property type="evidence" value="ECO:0007669"/>
    <property type="project" value="InterPro"/>
</dbReference>
<dbReference type="InterPro" id="IPR012337">
    <property type="entry name" value="RNaseH-like_sf"/>
</dbReference>
<dbReference type="PROSITE" id="PS50879">
    <property type="entry name" value="RNASE_H_1"/>
    <property type="match status" value="1"/>
</dbReference>
<evidence type="ECO:0000256" key="1">
    <source>
        <dbReference type="ARBA" id="ARBA00012493"/>
    </source>
</evidence>
<dbReference type="GO" id="GO:0042575">
    <property type="term" value="C:DNA polymerase complex"/>
    <property type="evidence" value="ECO:0007669"/>
    <property type="project" value="UniProtKB-ARBA"/>
</dbReference>
<accession>A0A8X6RHA5</accession>
<dbReference type="Gene3D" id="3.30.70.270">
    <property type="match status" value="2"/>
</dbReference>
<dbReference type="PANTHER" id="PTHR33064:SF37">
    <property type="entry name" value="RIBONUCLEASE H"/>
    <property type="match status" value="1"/>
</dbReference>
<dbReference type="CDD" id="cd09276">
    <property type="entry name" value="Rnase_HI_RT_non_LTR"/>
    <property type="match status" value="1"/>
</dbReference>
<dbReference type="Pfam" id="PF00075">
    <property type="entry name" value="RNase_H"/>
    <property type="match status" value="1"/>
</dbReference>
<evidence type="ECO:0000313" key="3">
    <source>
        <dbReference type="EMBL" id="GFX92524.1"/>
    </source>
</evidence>
<dbReference type="Proteomes" id="UP000887159">
    <property type="component" value="Unassembled WGS sequence"/>
</dbReference>
<protein>
    <recommendedName>
        <fullName evidence="1">RNA-directed DNA polymerase</fullName>
        <ecNumber evidence="1">2.7.7.49</ecNumber>
    </recommendedName>
</protein>
<dbReference type="SUPFAM" id="SSF53098">
    <property type="entry name" value="Ribonuclease H-like"/>
    <property type="match status" value="1"/>
</dbReference>
<dbReference type="PANTHER" id="PTHR33064">
    <property type="entry name" value="POL PROTEIN"/>
    <property type="match status" value="1"/>
</dbReference>
<dbReference type="Pfam" id="PF17919">
    <property type="entry name" value="RT_RNaseH_2"/>
    <property type="match status" value="1"/>
</dbReference>
<name>A0A8X6RHA5_TRICX</name>
<dbReference type="InterPro" id="IPR036397">
    <property type="entry name" value="RNaseH_sf"/>
</dbReference>
<feature type="domain" description="RNase H type-1" evidence="2">
    <location>
        <begin position="72"/>
        <end position="199"/>
    </location>
</feature>
<gene>
    <name evidence="3" type="primary">TY3B-I</name>
    <name evidence="3" type="ORF">TNCV_710291</name>
</gene>
<evidence type="ECO:0000313" key="4">
    <source>
        <dbReference type="Proteomes" id="UP000887159"/>
    </source>
</evidence>
<dbReference type="FunFam" id="3.30.70.270:FF:000020">
    <property type="entry name" value="Transposon Tf2-6 polyprotein-like Protein"/>
    <property type="match status" value="1"/>
</dbReference>
<dbReference type="Gene3D" id="3.30.420.10">
    <property type="entry name" value="Ribonuclease H-like superfamily/Ribonuclease H"/>
    <property type="match status" value="1"/>
</dbReference>
<proteinExistence type="predicted"/>
<dbReference type="GO" id="GO:0003964">
    <property type="term" value="F:RNA-directed DNA polymerase activity"/>
    <property type="evidence" value="ECO:0007669"/>
    <property type="project" value="UniProtKB-EC"/>
</dbReference>
<reference evidence="3" key="1">
    <citation type="submission" date="2020-08" db="EMBL/GenBank/DDBJ databases">
        <title>Multicomponent nature underlies the extraordinary mechanical properties of spider dragline silk.</title>
        <authorList>
            <person name="Kono N."/>
            <person name="Nakamura H."/>
            <person name="Mori M."/>
            <person name="Yoshida Y."/>
            <person name="Ohtoshi R."/>
            <person name="Malay A.D."/>
            <person name="Moran D.A.P."/>
            <person name="Tomita M."/>
            <person name="Numata K."/>
            <person name="Arakawa K."/>
        </authorList>
    </citation>
    <scope>NUCLEOTIDE SEQUENCE</scope>
</reference>
<evidence type="ECO:0000259" key="2">
    <source>
        <dbReference type="PROSITE" id="PS50879"/>
    </source>
</evidence>
<keyword evidence="4" id="KW-1185">Reference proteome</keyword>
<dbReference type="InterPro" id="IPR002156">
    <property type="entry name" value="RNaseH_domain"/>
</dbReference>
<sequence>MNLNVLEEDKNYIISVLQDLNIGGDQIISIPRLITFFDLPCTIYTNRFKFQDKNLPIPAISVLFDETVEREFQKFFIIATDASKNDQITSIAGISKKSSFAYRINHYNSIFSAETLAICQALDDLVESNVNLLVLSDSLSVLSALQNFSIQSNKVIHRLANKIYMLSNYVNQLILLWTPGHSKIVWNEQADYLARSVTESNVSIDWIASDDIHKNIYRNRIQKINETFYSSKYFEKLGNIPTIDIISKWTENRREEILSTRIFSKMIITPGLLHRFNLQDNAMCITCVYAFIDDILIASQNVQEHTTNLPALFERLYYYGLTIKPSKCIFGVDSLKFLGFQVSSESISPLPDRVNAIQNFPRPNTLTQLRRFLGMYNFYRRFTTKAAHILAPLIKFLEGHTNKKKSSRPSKNPQTPLEWTEEAEDSFTAAKTALADATLLKHPIPGATLNVWTDASNFAIGSSLMQLSNSNWEPIAFLSL</sequence>
<dbReference type="InterPro" id="IPR043502">
    <property type="entry name" value="DNA/RNA_pol_sf"/>
</dbReference>
<dbReference type="InterPro" id="IPR041577">
    <property type="entry name" value="RT_RNaseH_2"/>
</dbReference>
<comment type="caution">
    <text evidence="3">The sequence shown here is derived from an EMBL/GenBank/DDBJ whole genome shotgun (WGS) entry which is preliminary data.</text>
</comment>
<dbReference type="AlphaFoldDB" id="A0A8X6RHA5"/>
<dbReference type="GO" id="GO:0003676">
    <property type="term" value="F:nucleic acid binding"/>
    <property type="evidence" value="ECO:0007669"/>
    <property type="project" value="InterPro"/>
</dbReference>
<dbReference type="SUPFAM" id="SSF56672">
    <property type="entry name" value="DNA/RNA polymerases"/>
    <property type="match status" value="1"/>
</dbReference>
<dbReference type="EC" id="2.7.7.49" evidence="1"/>
<dbReference type="InterPro" id="IPR043128">
    <property type="entry name" value="Rev_trsase/Diguanyl_cyclase"/>
</dbReference>
<dbReference type="InterPro" id="IPR051320">
    <property type="entry name" value="Viral_Replic_Matur_Polypro"/>
</dbReference>
<dbReference type="InterPro" id="IPR000477">
    <property type="entry name" value="RT_dom"/>
</dbReference>
<dbReference type="Pfam" id="PF00078">
    <property type="entry name" value="RVT_1"/>
    <property type="match status" value="1"/>
</dbReference>